<keyword evidence="4" id="KW-0479">Metal-binding</keyword>
<dbReference type="Proteomes" id="UP000634529">
    <property type="component" value="Unassembled WGS sequence"/>
</dbReference>
<dbReference type="InterPro" id="IPR033749">
    <property type="entry name" value="Polyprenyl_synt_CS"/>
</dbReference>
<accession>A0ABR9AY49</accession>
<evidence type="ECO:0000256" key="3">
    <source>
        <dbReference type="ARBA" id="ARBA00022679"/>
    </source>
</evidence>
<dbReference type="PANTHER" id="PTHR12001:SF69">
    <property type="entry name" value="ALL TRANS-POLYPRENYL-DIPHOSPHATE SYNTHASE PDSS1"/>
    <property type="match status" value="1"/>
</dbReference>
<organism evidence="7 8">
    <name type="scientific">Paenibacillus arenosi</name>
    <dbReference type="NCBI Taxonomy" id="2774142"/>
    <lineage>
        <taxon>Bacteria</taxon>
        <taxon>Bacillati</taxon>
        <taxon>Bacillota</taxon>
        <taxon>Bacilli</taxon>
        <taxon>Bacillales</taxon>
        <taxon>Paenibacillaceae</taxon>
        <taxon>Paenibacillus</taxon>
    </lineage>
</organism>
<evidence type="ECO:0000256" key="5">
    <source>
        <dbReference type="ARBA" id="ARBA00022842"/>
    </source>
</evidence>
<name>A0ABR9AY49_9BACL</name>
<gene>
    <name evidence="7" type="ORF">IFO66_07370</name>
</gene>
<dbReference type="PROSITE" id="PS00444">
    <property type="entry name" value="POLYPRENYL_SYNTHASE_2"/>
    <property type="match status" value="1"/>
</dbReference>
<evidence type="ECO:0000313" key="7">
    <source>
        <dbReference type="EMBL" id="MBD8498125.1"/>
    </source>
</evidence>
<dbReference type="PANTHER" id="PTHR12001">
    <property type="entry name" value="GERANYLGERANYL PYROPHOSPHATE SYNTHASE"/>
    <property type="match status" value="1"/>
</dbReference>
<dbReference type="EMBL" id="JACYTN010000003">
    <property type="protein sequence ID" value="MBD8498125.1"/>
    <property type="molecule type" value="Genomic_DNA"/>
</dbReference>
<dbReference type="SFLD" id="SFLDS00005">
    <property type="entry name" value="Isoprenoid_Synthase_Type_I"/>
    <property type="match status" value="1"/>
</dbReference>
<comment type="cofactor">
    <cofactor evidence="1">
        <name>Mg(2+)</name>
        <dbReference type="ChEBI" id="CHEBI:18420"/>
    </cofactor>
</comment>
<sequence>MTLSNSSLPDQLQISMKQINRDLERIVTTDPDVASRSIVRKSVLELIRSGGKRLRPIMVIVGSRFGIKPESTNVYQLAAVCEFIHAASLVHDDILDQADTRRGQPSLHKTTNVQTAVQVGNYMMSRVLELLSARTKDRDRNIDELASLTTTQLCLGEYQQMDNRYNFDLTLEQYWEKTRNKTAILMATSLHLGARASEADEEVAKQLYEFGDQLGMAFQVRDDVLDLQQSAEALGKPAGADLRNGQVTLPVLLAMEEPAIESHLRKLHEGAPDQLFDEAITLIRNSGAIEQALEVSHTFMQRAWDITEQLADYPAHQDLQTLWHYFEKRTY</sequence>
<protein>
    <submittedName>
        <fullName evidence="7">Polyprenyl synthetase family protein</fullName>
    </submittedName>
</protein>
<dbReference type="Gene3D" id="1.10.600.10">
    <property type="entry name" value="Farnesyl Diphosphate Synthase"/>
    <property type="match status" value="1"/>
</dbReference>
<proteinExistence type="inferred from homology"/>
<comment type="caution">
    <text evidence="7">The sequence shown here is derived from an EMBL/GenBank/DDBJ whole genome shotgun (WGS) entry which is preliminary data.</text>
</comment>
<dbReference type="PROSITE" id="PS00723">
    <property type="entry name" value="POLYPRENYL_SYNTHASE_1"/>
    <property type="match status" value="1"/>
</dbReference>
<keyword evidence="5" id="KW-0460">Magnesium</keyword>
<dbReference type="InterPro" id="IPR008949">
    <property type="entry name" value="Isoprenoid_synthase_dom_sf"/>
</dbReference>
<dbReference type="Pfam" id="PF00348">
    <property type="entry name" value="polyprenyl_synt"/>
    <property type="match status" value="1"/>
</dbReference>
<evidence type="ECO:0000256" key="2">
    <source>
        <dbReference type="ARBA" id="ARBA00006706"/>
    </source>
</evidence>
<dbReference type="SUPFAM" id="SSF48576">
    <property type="entry name" value="Terpenoid synthases"/>
    <property type="match status" value="1"/>
</dbReference>
<dbReference type="RefSeq" id="WP_192024506.1">
    <property type="nucleotide sequence ID" value="NZ_JACYTN010000003.1"/>
</dbReference>
<keyword evidence="3 6" id="KW-0808">Transferase</keyword>
<evidence type="ECO:0000256" key="6">
    <source>
        <dbReference type="RuleBase" id="RU004466"/>
    </source>
</evidence>
<dbReference type="InterPro" id="IPR000092">
    <property type="entry name" value="Polyprenyl_synt"/>
</dbReference>
<reference evidence="7 8" key="1">
    <citation type="submission" date="2020-09" db="EMBL/GenBank/DDBJ databases">
        <title>Paenibacillus sp. CAU 1523 isolated from sand of Haeundae Beach.</title>
        <authorList>
            <person name="Kim W."/>
        </authorList>
    </citation>
    <scope>NUCLEOTIDE SEQUENCE [LARGE SCALE GENOMIC DNA]</scope>
    <source>
        <strain evidence="7 8">CAU 1523</strain>
    </source>
</reference>
<evidence type="ECO:0000313" key="8">
    <source>
        <dbReference type="Proteomes" id="UP000634529"/>
    </source>
</evidence>
<evidence type="ECO:0000256" key="1">
    <source>
        <dbReference type="ARBA" id="ARBA00001946"/>
    </source>
</evidence>
<dbReference type="CDD" id="cd00685">
    <property type="entry name" value="Trans_IPPS_HT"/>
    <property type="match status" value="1"/>
</dbReference>
<evidence type="ECO:0000256" key="4">
    <source>
        <dbReference type="ARBA" id="ARBA00022723"/>
    </source>
</evidence>
<comment type="similarity">
    <text evidence="2 6">Belongs to the FPP/GGPP synthase family.</text>
</comment>
<keyword evidence="8" id="KW-1185">Reference proteome</keyword>